<dbReference type="RefSeq" id="WP_207710004.1">
    <property type="nucleotide sequence ID" value="NZ_WEGH01000008.1"/>
</dbReference>
<dbReference type="Pfam" id="PF10823">
    <property type="entry name" value="DUF2568"/>
    <property type="match status" value="1"/>
</dbReference>
<protein>
    <recommendedName>
        <fullName evidence="4">DUF2568 domain-containing protein</fullName>
    </recommendedName>
</protein>
<keyword evidence="1" id="KW-0472">Membrane</keyword>
<dbReference type="Proteomes" id="UP000487268">
    <property type="component" value="Unassembled WGS sequence"/>
</dbReference>
<dbReference type="EMBL" id="WEGH01000008">
    <property type="protein sequence ID" value="MQY09861.1"/>
    <property type="molecule type" value="Genomic_DNA"/>
</dbReference>
<sequence>MTILDLFWFAAELAVYASAVYWGLTRSTWPRRLGATGGGLALFIAIWGTFCAPQASHPLPGPAKAALETAWFLCGALAFVAARRSSRPAHGSAPSTR</sequence>
<evidence type="ECO:0008006" key="4">
    <source>
        <dbReference type="Google" id="ProtNLM"/>
    </source>
</evidence>
<feature type="transmembrane region" description="Helical" evidence="1">
    <location>
        <begin position="6"/>
        <end position="24"/>
    </location>
</feature>
<gene>
    <name evidence="2" type="ORF">ACRB68_79900</name>
</gene>
<organism evidence="2 3">
    <name type="scientific">Actinomadura macrotermitis</name>
    <dbReference type="NCBI Taxonomy" id="2585200"/>
    <lineage>
        <taxon>Bacteria</taxon>
        <taxon>Bacillati</taxon>
        <taxon>Actinomycetota</taxon>
        <taxon>Actinomycetes</taxon>
        <taxon>Streptosporangiales</taxon>
        <taxon>Thermomonosporaceae</taxon>
        <taxon>Actinomadura</taxon>
    </lineage>
</organism>
<keyword evidence="1" id="KW-0812">Transmembrane</keyword>
<feature type="transmembrane region" description="Helical" evidence="1">
    <location>
        <begin position="62"/>
        <end position="82"/>
    </location>
</feature>
<comment type="caution">
    <text evidence="2">The sequence shown here is derived from an EMBL/GenBank/DDBJ whole genome shotgun (WGS) entry which is preliminary data.</text>
</comment>
<accession>A0A7K0C8Q9</accession>
<dbReference type="InterPro" id="IPR021214">
    <property type="entry name" value="DUF2568"/>
</dbReference>
<evidence type="ECO:0000313" key="2">
    <source>
        <dbReference type="EMBL" id="MQY09861.1"/>
    </source>
</evidence>
<proteinExistence type="predicted"/>
<evidence type="ECO:0000256" key="1">
    <source>
        <dbReference type="SAM" id="Phobius"/>
    </source>
</evidence>
<keyword evidence="3" id="KW-1185">Reference proteome</keyword>
<reference evidence="2 3" key="1">
    <citation type="submission" date="2019-10" db="EMBL/GenBank/DDBJ databases">
        <title>Actinomadura rubteroloni sp. nov. and Actinomadura macrotermitis sp. nov., isolated from the gut of fungus growing-termite Macrotermes natalensis.</title>
        <authorList>
            <person name="Benndorf R."/>
            <person name="Martin K."/>
            <person name="Kuefner M."/>
            <person name="De Beer W."/>
            <person name="Kaster A.-K."/>
            <person name="Vollmers J."/>
            <person name="Poulsen M."/>
            <person name="Beemelmanns C."/>
        </authorList>
    </citation>
    <scope>NUCLEOTIDE SEQUENCE [LARGE SCALE GENOMIC DNA]</scope>
    <source>
        <strain evidence="2 3">RB68</strain>
    </source>
</reference>
<name>A0A7K0C8Q9_9ACTN</name>
<keyword evidence="1" id="KW-1133">Transmembrane helix</keyword>
<evidence type="ECO:0000313" key="3">
    <source>
        <dbReference type="Proteomes" id="UP000487268"/>
    </source>
</evidence>
<feature type="transmembrane region" description="Helical" evidence="1">
    <location>
        <begin position="33"/>
        <end position="50"/>
    </location>
</feature>
<dbReference type="AlphaFoldDB" id="A0A7K0C8Q9"/>